<accession>A0A1E5W4V1</accession>
<dbReference type="Proteomes" id="UP000095767">
    <property type="component" value="Unassembled WGS sequence"/>
</dbReference>
<feature type="region of interest" description="Disordered" evidence="1">
    <location>
        <begin position="1"/>
        <end position="49"/>
    </location>
</feature>
<sequence>MPGTTPSRTRRAALARTTRTPPCRCPVRATRDTAPAARRRPCRSAAPPR</sequence>
<comment type="caution">
    <text evidence="2">The sequence shown here is derived from an EMBL/GenBank/DDBJ whole genome shotgun (WGS) entry which is preliminary data.</text>
</comment>
<dbReference type="EMBL" id="LWDX02021641">
    <property type="protein sequence ID" value="OEL32278.1"/>
    <property type="molecule type" value="Genomic_DNA"/>
</dbReference>
<organism evidence="2 3">
    <name type="scientific">Dichanthelium oligosanthes</name>
    <dbReference type="NCBI Taxonomy" id="888268"/>
    <lineage>
        <taxon>Eukaryota</taxon>
        <taxon>Viridiplantae</taxon>
        <taxon>Streptophyta</taxon>
        <taxon>Embryophyta</taxon>
        <taxon>Tracheophyta</taxon>
        <taxon>Spermatophyta</taxon>
        <taxon>Magnoliopsida</taxon>
        <taxon>Liliopsida</taxon>
        <taxon>Poales</taxon>
        <taxon>Poaceae</taxon>
        <taxon>PACMAD clade</taxon>
        <taxon>Panicoideae</taxon>
        <taxon>Panicodae</taxon>
        <taxon>Paniceae</taxon>
        <taxon>Dichantheliinae</taxon>
        <taxon>Dichanthelium</taxon>
    </lineage>
</organism>
<name>A0A1E5W4V1_9POAL</name>
<keyword evidence="3" id="KW-1185">Reference proteome</keyword>
<reference evidence="2 3" key="1">
    <citation type="submission" date="2016-09" db="EMBL/GenBank/DDBJ databases">
        <title>The draft genome of Dichanthelium oligosanthes: A C3 panicoid grass species.</title>
        <authorList>
            <person name="Studer A.J."/>
            <person name="Schnable J.C."/>
            <person name="Brutnell T.P."/>
        </authorList>
    </citation>
    <scope>NUCLEOTIDE SEQUENCE [LARGE SCALE GENOMIC DNA]</scope>
    <source>
        <strain evidence="3">cv. Kellogg 1175</strain>
        <tissue evidence="2">Leaf</tissue>
    </source>
</reference>
<evidence type="ECO:0000313" key="2">
    <source>
        <dbReference type="EMBL" id="OEL32278.1"/>
    </source>
</evidence>
<proteinExistence type="predicted"/>
<evidence type="ECO:0000256" key="1">
    <source>
        <dbReference type="SAM" id="MobiDB-lite"/>
    </source>
</evidence>
<feature type="compositionally biased region" description="Low complexity" evidence="1">
    <location>
        <begin position="14"/>
        <end position="36"/>
    </location>
</feature>
<evidence type="ECO:0000313" key="3">
    <source>
        <dbReference type="Proteomes" id="UP000095767"/>
    </source>
</evidence>
<protein>
    <submittedName>
        <fullName evidence="2">Uncharacterized protein</fullName>
    </submittedName>
</protein>
<gene>
    <name evidence="2" type="ORF">BAE44_0006701</name>
</gene>
<dbReference type="AlphaFoldDB" id="A0A1E5W4V1"/>